<dbReference type="EMBL" id="MIYX01000001">
    <property type="protein sequence ID" value="OIR21755.1"/>
    <property type="molecule type" value="Genomic_DNA"/>
</dbReference>
<dbReference type="GO" id="GO:0046872">
    <property type="term" value="F:metal ion binding"/>
    <property type="evidence" value="ECO:0007669"/>
    <property type="project" value="UniProtKB-KW"/>
</dbReference>
<keyword evidence="2" id="KW-0378">Hydrolase</keyword>
<dbReference type="PANTHER" id="PTHR46112">
    <property type="entry name" value="AMINOPEPTIDASE"/>
    <property type="match status" value="1"/>
</dbReference>
<dbReference type="CDD" id="cd01092">
    <property type="entry name" value="APP-like"/>
    <property type="match status" value="1"/>
</dbReference>
<evidence type="ECO:0000256" key="3">
    <source>
        <dbReference type="RuleBase" id="RU000590"/>
    </source>
</evidence>
<evidence type="ECO:0000256" key="2">
    <source>
        <dbReference type="ARBA" id="ARBA00022801"/>
    </source>
</evidence>
<dbReference type="PANTHER" id="PTHR46112:SF2">
    <property type="entry name" value="XAA-PRO AMINOPEPTIDASE P-RELATED"/>
    <property type="match status" value="1"/>
</dbReference>
<dbReference type="SUPFAM" id="SSF55920">
    <property type="entry name" value="Creatinase/aminopeptidase"/>
    <property type="match status" value="1"/>
</dbReference>
<comment type="similarity">
    <text evidence="3">Belongs to the peptidase M24B family.</text>
</comment>
<reference evidence="6 7" key="1">
    <citation type="submission" date="2016-08" db="EMBL/GenBank/DDBJ databases">
        <title>New Insights into Marine Group III Euryarchaeota, from dark to light.</title>
        <authorList>
            <person name="Haro-Moreno J.M."/>
            <person name="Rodriguez-Valera F."/>
            <person name="Lopez-Garcia P."/>
            <person name="Moreira D."/>
            <person name="Martin-Cuadrado A.B."/>
        </authorList>
    </citation>
    <scope>NUCLEOTIDE SEQUENCE [LARGE SCALE GENOMIC DNA]</scope>
    <source>
        <strain evidence="6">CG-Epi4</strain>
    </source>
</reference>
<feature type="domain" description="Peptidase M24" evidence="4">
    <location>
        <begin position="127"/>
        <end position="331"/>
    </location>
</feature>
<evidence type="ECO:0008006" key="8">
    <source>
        <dbReference type="Google" id="ProtNLM"/>
    </source>
</evidence>
<evidence type="ECO:0000259" key="4">
    <source>
        <dbReference type="Pfam" id="PF00557"/>
    </source>
</evidence>
<dbReference type="SUPFAM" id="SSF53092">
    <property type="entry name" value="Creatinase/prolidase N-terminal domain"/>
    <property type="match status" value="1"/>
</dbReference>
<evidence type="ECO:0000313" key="7">
    <source>
        <dbReference type="Proteomes" id="UP000183375"/>
    </source>
</evidence>
<sequence>MKNEGIDCLAIVPGPNLYYITSKKFHLSERPVVLFIEQNSLTFILPELESQKLSGLDVEFLTYSDALGPQKIFDEFLEDKNFERIGIESRIMRHLELNLIDRNNSEIIDSMFLFADLRTKKSKDEIEMIQKAVIIAENSLNKIIDNLTSGISEKDFASLLVMELLKNGSESDLPFSPIVASGTNGSNPHHFPTDKIIGDNELVIIDWGANYQGYFSDITRTFATGKSIDSKLLDAFESVRLANTAAIEISASGVTAGDVDLAARSIIDERGFGDYFIHRTGHGLGLEIHEEPNIKQNEDFILGEGNIFTIEPGIYLPELGGIRIEDDVLIESSGSRSLTTIPRDLVYL</sequence>
<proteinExistence type="inferred from homology"/>
<gene>
    <name evidence="6" type="ORF">BEU01_00010</name>
</gene>
<dbReference type="Proteomes" id="UP000183375">
    <property type="component" value="Unassembled WGS sequence"/>
</dbReference>
<evidence type="ECO:0000313" key="6">
    <source>
        <dbReference type="EMBL" id="OIR21755.1"/>
    </source>
</evidence>
<evidence type="ECO:0000256" key="1">
    <source>
        <dbReference type="ARBA" id="ARBA00022723"/>
    </source>
</evidence>
<keyword evidence="1 3" id="KW-0479">Metal-binding</keyword>
<accession>A0A1J5TNI8</accession>
<dbReference type="InterPro" id="IPR000994">
    <property type="entry name" value="Pept_M24"/>
</dbReference>
<comment type="caution">
    <text evidence="6">The sequence shown here is derived from an EMBL/GenBank/DDBJ whole genome shotgun (WGS) entry which is preliminary data.</text>
</comment>
<dbReference type="InterPro" id="IPR000587">
    <property type="entry name" value="Creatinase_N"/>
</dbReference>
<protein>
    <recommendedName>
        <fullName evidence="8">Peptidase M24 domain-containing protein</fullName>
    </recommendedName>
</protein>
<dbReference type="Pfam" id="PF01321">
    <property type="entry name" value="Creatinase_N"/>
    <property type="match status" value="1"/>
</dbReference>
<feature type="domain" description="Creatinase N-terminal" evidence="5">
    <location>
        <begin position="1"/>
        <end position="118"/>
    </location>
</feature>
<name>A0A1J5TNI8_9ARCH</name>
<dbReference type="InterPro" id="IPR001131">
    <property type="entry name" value="Peptidase_M24B_aminopep-P_CS"/>
</dbReference>
<dbReference type="InterPro" id="IPR029149">
    <property type="entry name" value="Creatin/AminoP/Spt16_N"/>
</dbReference>
<evidence type="ECO:0000259" key="5">
    <source>
        <dbReference type="Pfam" id="PF01321"/>
    </source>
</evidence>
<dbReference type="InterPro" id="IPR050659">
    <property type="entry name" value="Peptidase_M24B"/>
</dbReference>
<dbReference type="InterPro" id="IPR036005">
    <property type="entry name" value="Creatinase/aminopeptidase-like"/>
</dbReference>
<organism evidence="6 7">
    <name type="scientific">Marine Group III euryarchaeote CG-Epi4</name>
    <dbReference type="NCBI Taxonomy" id="1888998"/>
    <lineage>
        <taxon>Archaea</taxon>
        <taxon>Methanobacteriati</taxon>
        <taxon>Thermoplasmatota</taxon>
        <taxon>Thermoplasmata</taxon>
        <taxon>Candidatus Thermoprofundales</taxon>
    </lineage>
</organism>
<dbReference type="Pfam" id="PF00557">
    <property type="entry name" value="Peptidase_M24"/>
    <property type="match status" value="1"/>
</dbReference>
<dbReference type="GO" id="GO:0016787">
    <property type="term" value="F:hydrolase activity"/>
    <property type="evidence" value="ECO:0007669"/>
    <property type="project" value="UniProtKB-KW"/>
</dbReference>
<dbReference type="PROSITE" id="PS00491">
    <property type="entry name" value="PROLINE_PEPTIDASE"/>
    <property type="match status" value="1"/>
</dbReference>
<dbReference type="AlphaFoldDB" id="A0A1J5TNI8"/>
<dbReference type="Gene3D" id="3.40.350.10">
    <property type="entry name" value="Creatinase/prolidase N-terminal domain"/>
    <property type="match status" value="1"/>
</dbReference>
<dbReference type="Gene3D" id="3.90.230.10">
    <property type="entry name" value="Creatinase/methionine aminopeptidase superfamily"/>
    <property type="match status" value="1"/>
</dbReference>